<proteinExistence type="predicted"/>
<keyword evidence="3" id="KW-1185">Reference proteome</keyword>
<evidence type="ECO:0008006" key="4">
    <source>
        <dbReference type="Google" id="ProtNLM"/>
    </source>
</evidence>
<gene>
    <name evidence="2" type="ORF">NNX28_14185</name>
</gene>
<dbReference type="RefSeq" id="WP_255866205.1">
    <property type="nucleotide sequence ID" value="NZ_CP104263.1"/>
</dbReference>
<evidence type="ECO:0000256" key="1">
    <source>
        <dbReference type="SAM" id="MobiDB-lite"/>
    </source>
</evidence>
<feature type="region of interest" description="Disordered" evidence="1">
    <location>
        <begin position="28"/>
        <end position="83"/>
    </location>
</feature>
<protein>
    <recommendedName>
        <fullName evidence="4">ARC6 IMS domain-containing protein</fullName>
    </recommendedName>
</protein>
<comment type="caution">
    <text evidence="2">The sequence shown here is derived from an EMBL/GenBank/DDBJ whole genome shotgun (WGS) entry which is preliminary data.</text>
</comment>
<evidence type="ECO:0000313" key="2">
    <source>
        <dbReference type="EMBL" id="MCQ1951068.1"/>
    </source>
</evidence>
<dbReference type="EMBL" id="JANFLP010000014">
    <property type="protein sequence ID" value="MCQ1951068.1"/>
    <property type="molecule type" value="Genomic_DNA"/>
</dbReference>
<name>A0ABT1NTL6_9MICC</name>
<dbReference type="Proteomes" id="UP001206924">
    <property type="component" value="Unassembled WGS sequence"/>
</dbReference>
<evidence type="ECO:0000313" key="3">
    <source>
        <dbReference type="Proteomes" id="UP001206924"/>
    </source>
</evidence>
<organism evidence="2 3">
    <name type="scientific">Arthrobacter jinronghuae</name>
    <dbReference type="NCBI Taxonomy" id="2964609"/>
    <lineage>
        <taxon>Bacteria</taxon>
        <taxon>Bacillati</taxon>
        <taxon>Actinomycetota</taxon>
        <taxon>Actinomycetes</taxon>
        <taxon>Micrococcales</taxon>
        <taxon>Micrococcaceae</taxon>
        <taxon>Arthrobacter</taxon>
    </lineage>
</organism>
<accession>A0ABT1NTL6</accession>
<reference evidence="2 3" key="1">
    <citation type="submission" date="2022-07" db="EMBL/GenBank/DDBJ databases">
        <title>Novel species in genus Arthrobacter.</title>
        <authorList>
            <person name="Liu Y."/>
        </authorList>
    </citation>
    <scope>NUCLEOTIDE SEQUENCE [LARGE SCALE GENOMIC DNA]</scope>
    <source>
        <strain evidence="3">zg-Y859</strain>
    </source>
</reference>
<sequence>MRTVYVLAATVVVGLLIFGAWTAVPHATGQSADPRDASGSTPVAEKPPATGGPAEAVTGTDNEGPGTDGGATPVPEGTSSPALWELPEPAREALLGFIETASAMRVEPNENDRGTPPDYSRIADGSALGELTGQFEEFQDNGWIQSGPAEVLSVQAVEDLEAEGGPIRRLSICIDSSAMELKDQDGQVLLAATEPGSRKSLNYYDLQERDGTWKVVSHSFPDDPAC</sequence>